<protein>
    <recommendedName>
        <fullName evidence="4">Major outer membrane protein</fullName>
    </recommendedName>
</protein>
<name>A0ABY4Y8J5_9GAMM</name>
<dbReference type="RefSeq" id="WP_252580171.1">
    <property type="nucleotide sequence ID" value="NZ_CP071527.1"/>
</dbReference>
<evidence type="ECO:0000313" key="3">
    <source>
        <dbReference type="Proteomes" id="UP001057474"/>
    </source>
</evidence>
<organism evidence="2 3">
    <name type="scientific">Legionella lytica</name>
    <dbReference type="NCBI Taxonomy" id="96232"/>
    <lineage>
        <taxon>Bacteria</taxon>
        <taxon>Pseudomonadati</taxon>
        <taxon>Pseudomonadota</taxon>
        <taxon>Gammaproteobacteria</taxon>
        <taxon>Legionellales</taxon>
        <taxon>Legionellaceae</taxon>
        <taxon>Legionella</taxon>
    </lineage>
</organism>
<reference evidence="2" key="1">
    <citation type="submission" date="2021-03" db="EMBL/GenBank/DDBJ databases">
        <title>Legionella lytica PCM 2298.</title>
        <authorList>
            <person name="Koper P."/>
        </authorList>
    </citation>
    <scope>NUCLEOTIDE SEQUENCE</scope>
    <source>
        <strain evidence="2">PCM 2298</strain>
    </source>
</reference>
<evidence type="ECO:0000313" key="2">
    <source>
        <dbReference type="EMBL" id="USQ13834.1"/>
    </source>
</evidence>
<dbReference type="Pfam" id="PF05150">
    <property type="entry name" value="Legionella_OMP"/>
    <property type="match status" value="1"/>
</dbReference>
<keyword evidence="1" id="KW-0732">Signal</keyword>
<accession>A0ABY4Y8J5</accession>
<evidence type="ECO:0008006" key="4">
    <source>
        <dbReference type="Google" id="ProtNLM"/>
    </source>
</evidence>
<dbReference type="EMBL" id="CP071527">
    <property type="protein sequence ID" value="USQ13834.1"/>
    <property type="molecule type" value="Genomic_DNA"/>
</dbReference>
<dbReference type="InterPro" id="IPR007825">
    <property type="entry name" value="Major_OMP_Legionella"/>
</dbReference>
<proteinExistence type="predicted"/>
<keyword evidence="3" id="KW-1185">Reference proteome</keyword>
<feature type="chain" id="PRO_5046210886" description="Major outer membrane protein" evidence="1">
    <location>
        <begin position="21"/>
        <end position="326"/>
    </location>
</feature>
<dbReference type="Proteomes" id="UP001057474">
    <property type="component" value="Chromosome"/>
</dbReference>
<sequence>MLKKTTIAVLGLVASGYAAAGAMGPVCTPGNVTVPCEARKWELGADALYMRPIYSAHKSLQFVPNVATGAASSEVADVRDDWSWGFRVMGSFYFNTGNDITVNWTHLNSKGDFNNLLAPLAVPPATVLQVPANYESRDQFDQANIVLGQHVDVSARKKMRFFGGMQYANIQSNATSYLNYPLIPLQFGSTVSVFDNTDFKGIGPVAGIDYSYALFNGLSVTANGTGSILVGTSRYHEGFVVDNLHAIYAQVSARKKSIVPSLEAKLGLNYAHDFWEGTINIDAGYQAINYFNPLFSQNFQLPNAQVQAVNYGLFGPYFGLKYVGNA</sequence>
<gene>
    <name evidence="2" type="ORF">J2N86_00340</name>
</gene>
<feature type="signal peptide" evidence="1">
    <location>
        <begin position="1"/>
        <end position="20"/>
    </location>
</feature>
<evidence type="ECO:0000256" key="1">
    <source>
        <dbReference type="SAM" id="SignalP"/>
    </source>
</evidence>